<dbReference type="WBParaSite" id="RSKR_0000892200.1">
    <property type="protein sequence ID" value="RSKR_0000892200.1"/>
    <property type="gene ID" value="RSKR_0000892200"/>
</dbReference>
<proteinExistence type="predicted"/>
<organism evidence="1 2">
    <name type="scientific">Rhabditophanes sp. KR3021</name>
    <dbReference type="NCBI Taxonomy" id="114890"/>
    <lineage>
        <taxon>Eukaryota</taxon>
        <taxon>Metazoa</taxon>
        <taxon>Ecdysozoa</taxon>
        <taxon>Nematoda</taxon>
        <taxon>Chromadorea</taxon>
        <taxon>Rhabditida</taxon>
        <taxon>Tylenchina</taxon>
        <taxon>Panagrolaimomorpha</taxon>
        <taxon>Strongyloidoidea</taxon>
        <taxon>Alloionematidae</taxon>
        <taxon>Rhabditophanes</taxon>
    </lineage>
</organism>
<evidence type="ECO:0000313" key="1">
    <source>
        <dbReference type="Proteomes" id="UP000095286"/>
    </source>
</evidence>
<protein>
    <submittedName>
        <fullName evidence="2">N-acetyltransferase domain-containing protein</fullName>
    </submittedName>
</protein>
<name>A0AC35U9D5_9BILA</name>
<accession>A0AC35U9D5</accession>
<evidence type="ECO:0000313" key="2">
    <source>
        <dbReference type="WBParaSite" id="RSKR_0000892200.1"/>
    </source>
</evidence>
<sequence length="321" mass="36847">MTLEDKDWEILVNPGKDYYNEYVKQAWEEVHWMFSLEDWETWAEALGEDLIHLVAVDKVTKEQLGCVTGTYFRNKEGKRVIFSIGSYYMFPKHRGKKIGSPLFKELVREAKSQGITCALNGVINMSEKYASAEGFSFWRSGCQLEVYTPEWKDVKVVEKNVDGVRVVSTKDFKDFESLAAFDDELGSGYVDRMKFLKIWLGRKSAYGRVALDEHNKVLGVINIRECYDDNLNIGPFYATTYETAELLLSSVLSEIKGNGKHYNILNFNCFTSNPEGRKLVNEVTEGKSAYGSNMILQFTNEVFPVKDEFVYSMTEYAQSYV</sequence>
<reference evidence="2" key="1">
    <citation type="submission" date="2016-11" db="UniProtKB">
        <authorList>
            <consortium name="WormBaseParasite"/>
        </authorList>
    </citation>
    <scope>IDENTIFICATION</scope>
    <source>
        <strain evidence="2">KR3021</strain>
    </source>
</reference>
<dbReference type="Proteomes" id="UP000095286">
    <property type="component" value="Unplaced"/>
</dbReference>